<keyword evidence="3 9" id="KW-0489">Methyltransferase</keyword>
<evidence type="ECO:0000256" key="2">
    <source>
        <dbReference type="ARBA" id="ARBA00011900"/>
    </source>
</evidence>
<evidence type="ECO:0000313" key="10">
    <source>
        <dbReference type="Proteomes" id="UP001589670"/>
    </source>
</evidence>
<sequence length="549" mass="60728">MSGSGGNHLYYGDNLSVLREGIGDASVDLVYLDPPFNSNATYSHLFKDESGQVSGAQIAAFDDTWHWDDMVSGQALIELRDSPHQEAAKMLDAMVGFLGKNPMTAYLAMMAVRLVELHRVLKPTGSLYLHCDPTASHYLKILLDAVFGASNFRSEIIWKRTSAHANAKRNFAAVHDVLLLFSKTKGFLHNESYGPYSQEYIDEHFVHLDPDGRRFRRSDLVNPAVRPNLRYEFTASNGITYQPHQNGWKVSKEVMEQLDREGRLFFPKKENARLRKKIYLDESPGVPLTDVWDEPRPIHASAAERLGYPTQKPVALLERILAASSNPGDVVLDPFCGCGTTVHAAQKLGRQWIGIDITHLAINLIETRLYDAFEGQAAFTVHGVPQDIGGARDFFDRDDKTKKEFEKWACGLIKAYPQGGGKKGADGGIDGLFRFGPAREHTAIVSVKGGKNVGVAMVKDLDATVTEQNAQIGVFLTLTPPTKPMLDWARGAGTFQVDGFDPVPRLQIITVEEAMQNGPRAVNTPLRHGSPYKKAAREEDARAQGSLDL</sequence>
<dbReference type="RefSeq" id="WP_377068757.1">
    <property type="nucleotide sequence ID" value="NZ_JBHMEC010000011.1"/>
</dbReference>
<dbReference type="Proteomes" id="UP001589670">
    <property type="component" value="Unassembled WGS sequence"/>
</dbReference>
<evidence type="ECO:0000256" key="6">
    <source>
        <dbReference type="SAM" id="MobiDB-lite"/>
    </source>
</evidence>
<evidence type="ECO:0000256" key="5">
    <source>
        <dbReference type="ARBA" id="ARBA00047942"/>
    </source>
</evidence>
<protein>
    <recommendedName>
        <fullName evidence="2">site-specific DNA-methyltransferase (adenine-specific)</fullName>
        <ecNumber evidence="2">2.1.1.72</ecNumber>
    </recommendedName>
</protein>
<evidence type="ECO:0000256" key="4">
    <source>
        <dbReference type="ARBA" id="ARBA00022679"/>
    </source>
</evidence>
<feature type="region of interest" description="Disordered" evidence="6">
    <location>
        <begin position="519"/>
        <end position="549"/>
    </location>
</feature>
<gene>
    <name evidence="9" type="ORF">ACFFU4_07775</name>
</gene>
<dbReference type="Gene3D" id="3.40.50.150">
    <property type="entry name" value="Vaccinia Virus protein VP39"/>
    <property type="match status" value="1"/>
</dbReference>
<dbReference type="EC" id="2.1.1.72" evidence="2"/>
<dbReference type="InterPro" id="IPR007560">
    <property type="entry name" value="Restrct_endonuc_IV_Mrr"/>
</dbReference>
<dbReference type="InterPro" id="IPR002941">
    <property type="entry name" value="DNA_methylase_N4/N6"/>
</dbReference>
<dbReference type="InterPro" id="IPR001091">
    <property type="entry name" value="RM_Methyltransferase"/>
</dbReference>
<dbReference type="SUPFAM" id="SSF53335">
    <property type="entry name" value="S-adenosyl-L-methionine-dependent methyltransferases"/>
    <property type="match status" value="1"/>
</dbReference>
<dbReference type="PROSITE" id="PS00092">
    <property type="entry name" value="N6_MTASE"/>
    <property type="match status" value="1"/>
</dbReference>
<dbReference type="InterPro" id="IPR002052">
    <property type="entry name" value="DNA_methylase_N6_adenine_CS"/>
</dbReference>
<organism evidence="9 10">
    <name type="scientific">Roseovarius ramblicola</name>
    <dbReference type="NCBI Taxonomy" id="2022336"/>
    <lineage>
        <taxon>Bacteria</taxon>
        <taxon>Pseudomonadati</taxon>
        <taxon>Pseudomonadota</taxon>
        <taxon>Alphaproteobacteria</taxon>
        <taxon>Rhodobacterales</taxon>
        <taxon>Roseobacteraceae</taxon>
        <taxon>Roseovarius</taxon>
    </lineage>
</organism>
<evidence type="ECO:0000256" key="1">
    <source>
        <dbReference type="ARBA" id="ARBA00006594"/>
    </source>
</evidence>
<evidence type="ECO:0000313" key="9">
    <source>
        <dbReference type="EMBL" id="MFB9149644.1"/>
    </source>
</evidence>
<feature type="domain" description="Restriction endonuclease type IV Mrr" evidence="8">
    <location>
        <begin position="402"/>
        <end position="490"/>
    </location>
</feature>
<dbReference type="EMBL" id="JBHMEC010000011">
    <property type="protein sequence ID" value="MFB9149644.1"/>
    <property type="molecule type" value="Genomic_DNA"/>
</dbReference>
<evidence type="ECO:0000259" key="7">
    <source>
        <dbReference type="Pfam" id="PF01555"/>
    </source>
</evidence>
<dbReference type="Pfam" id="PF01555">
    <property type="entry name" value="N6_N4_Mtase"/>
    <property type="match status" value="1"/>
</dbReference>
<dbReference type="GO" id="GO:0032259">
    <property type="term" value="P:methylation"/>
    <property type="evidence" value="ECO:0007669"/>
    <property type="project" value="UniProtKB-KW"/>
</dbReference>
<proteinExistence type="inferred from homology"/>
<dbReference type="PANTHER" id="PTHR13370:SF3">
    <property type="entry name" value="TRNA (GUANINE(10)-N2)-METHYLTRANSFERASE HOMOLOG"/>
    <property type="match status" value="1"/>
</dbReference>
<evidence type="ECO:0000256" key="3">
    <source>
        <dbReference type="ARBA" id="ARBA00022603"/>
    </source>
</evidence>
<comment type="catalytic activity">
    <reaction evidence="5">
        <text>a 2'-deoxyadenosine in DNA + S-adenosyl-L-methionine = an N(6)-methyl-2'-deoxyadenosine in DNA + S-adenosyl-L-homocysteine + H(+)</text>
        <dbReference type="Rhea" id="RHEA:15197"/>
        <dbReference type="Rhea" id="RHEA-COMP:12418"/>
        <dbReference type="Rhea" id="RHEA-COMP:12419"/>
        <dbReference type="ChEBI" id="CHEBI:15378"/>
        <dbReference type="ChEBI" id="CHEBI:57856"/>
        <dbReference type="ChEBI" id="CHEBI:59789"/>
        <dbReference type="ChEBI" id="CHEBI:90615"/>
        <dbReference type="ChEBI" id="CHEBI:90616"/>
        <dbReference type="EC" id="2.1.1.72"/>
    </reaction>
</comment>
<accession>A0ABV5HZ10</accession>
<comment type="similarity">
    <text evidence="1">Belongs to the N(4)/N(6)-methyltransferase family.</text>
</comment>
<dbReference type="PANTHER" id="PTHR13370">
    <property type="entry name" value="RNA METHYLASE-RELATED"/>
    <property type="match status" value="1"/>
</dbReference>
<feature type="domain" description="DNA methylase N-4/N-6" evidence="7">
    <location>
        <begin position="27"/>
        <end position="365"/>
    </location>
</feature>
<reference evidence="9 10" key="1">
    <citation type="submission" date="2024-09" db="EMBL/GenBank/DDBJ databases">
        <authorList>
            <person name="Sun Q."/>
            <person name="Mori K."/>
        </authorList>
    </citation>
    <scope>NUCLEOTIDE SEQUENCE [LARGE SCALE GENOMIC DNA]</scope>
    <source>
        <strain evidence="9 10">CECT 9424</strain>
    </source>
</reference>
<name>A0ABV5HZ10_9RHOB</name>
<keyword evidence="4 9" id="KW-0808">Transferase</keyword>
<evidence type="ECO:0000259" key="8">
    <source>
        <dbReference type="Pfam" id="PF04471"/>
    </source>
</evidence>
<dbReference type="GO" id="GO:0008168">
    <property type="term" value="F:methyltransferase activity"/>
    <property type="evidence" value="ECO:0007669"/>
    <property type="project" value="UniProtKB-KW"/>
</dbReference>
<dbReference type="InterPro" id="IPR029063">
    <property type="entry name" value="SAM-dependent_MTases_sf"/>
</dbReference>
<keyword evidence="10" id="KW-1185">Reference proteome</keyword>
<dbReference type="Pfam" id="PF04471">
    <property type="entry name" value="Mrr_cat"/>
    <property type="match status" value="1"/>
</dbReference>
<comment type="caution">
    <text evidence="9">The sequence shown here is derived from an EMBL/GenBank/DDBJ whole genome shotgun (WGS) entry which is preliminary data.</text>
</comment>
<dbReference type="PRINTS" id="PR00508">
    <property type="entry name" value="S21N4MTFRASE"/>
</dbReference>